<dbReference type="Pfam" id="PF02797">
    <property type="entry name" value="Chal_sti_synt_C"/>
    <property type="match status" value="1"/>
</dbReference>
<dbReference type="Gene3D" id="3.40.47.10">
    <property type="match status" value="2"/>
</dbReference>
<evidence type="ECO:0000256" key="2">
    <source>
        <dbReference type="ARBA" id="ARBA00022679"/>
    </source>
</evidence>
<gene>
    <name evidence="6" type="ORF">EPD60_13280</name>
</gene>
<dbReference type="EMBL" id="SJZI01000046">
    <property type="protein sequence ID" value="TCJ13355.1"/>
    <property type="molecule type" value="Genomic_DNA"/>
</dbReference>
<dbReference type="AlphaFoldDB" id="A0A4R1B8V7"/>
<dbReference type="InterPro" id="IPR016039">
    <property type="entry name" value="Thiolase-like"/>
</dbReference>
<dbReference type="RefSeq" id="WP_131450011.1">
    <property type="nucleotide sequence ID" value="NZ_SJZI01000046.1"/>
</dbReference>
<evidence type="ECO:0000259" key="5">
    <source>
        <dbReference type="Pfam" id="PF02797"/>
    </source>
</evidence>
<evidence type="ECO:0000256" key="3">
    <source>
        <dbReference type="PIRSR" id="PIRSR000451-1"/>
    </source>
</evidence>
<evidence type="ECO:0000313" key="7">
    <source>
        <dbReference type="Proteomes" id="UP000295334"/>
    </source>
</evidence>
<sequence>MSKILSIGTAVPAYGHRQEDILQFMQAVYAPDEPARRKLRFLYAQSGIAQRYSVLPDFSRPPTEWRFFPATEGLEPFPSLEQRMAVYHKQAPLLSVDAARACLKHSWEAHSITHLITVSCTGMSAPGLDLQVMELLDLRPDVFRTSVNFMGCYAAVHGLRLADALCKTDAAARVLVICTELCTLHFQREATMDNIASSLLFGDGAAAVLLAPDDAPEEGLFLDGFHSEVLPKGRRDMAWELSSTGFLMTLSGYIPDLVEADFRPIVERALGRQGVALSEVSHWCLHPGGKRILDAVHRSMGFSGGELEASRSVLHDYGNLSSATVLFVLQRMLETRAPVSRLVGAAFGPGLTVETFTAHS</sequence>
<dbReference type="PIRSF" id="PIRSF000451">
    <property type="entry name" value="PKS_III"/>
    <property type="match status" value="1"/>
</dbReference>
<dbReference type="InterPro" id="IPR012328">
    <property type="entry name" value="Chalcone/stilbene_synt_C"/>
</dbReference>
<comment type="similarity">
    <text evidence="1">Belongs to the thiolase-like superfamily. Chalcone/stilbene synthases family.</text>
</comment>
<evidence type="ECO:0000256" key="1">
    <source>
        <dbReference type="ARBA" id="ARBA00005531"/>
    </source>
</evidence>
<accession>A0A4R1B8V7</accession>
<evidence type="ECO:0000313" key="6">
    <source>
        <dbReference type="EMBL" id="TCJ13355.1"/>
    </source>
</evidence>
<name>A0A4R1B8V7_9BACT</name>
<evidence type="ECO:0000259" key="4">
    <source>
        <dbReference type="Pfam" id="PF00195"/>
    </source>
</evidence>
<dbReference type="OrthoDB" id="9786288at2"/>
<feature type="domain" description="Chalcone/stilbene synthase C-terminal" evidence="5">
    <location>
        <begin position="228"/>
        <end position="360"/>
    </location>
</feature>
<dbReference type="InterPro" id="IPR001099">
    <property type="entry name" value="Chalcone/stilbene_synt_N"/>
</dbReference>
<feature type="active site" description="Acyl-thioester intermediate" evidence="3">
    <location>
        <position position="152"/>
    </location>
</feature>
<dbReference type="GO" id="GO:0016747">
    <property type="term" value="F:acyltransferase activity, transferring groups other than amino-acyl groups"/>
    <property type="evidence" value="ECO:0007669"/>
    <property type="project" value="InterPro"/>
</dbReference>
<dbReference type="SUPFAM" id="SSF53901">
    <property type="entry name" value="Thiolase-like"/>
    <property type="match status" value="1"/>
</dbReference>
<dbReference type="Pfam" id="PF00195">
    <property type="entry name" value="Chal_sti_synt_N"/>
    <property type="match status" value="1"/>
</dbReference>
<comment type="caution">
    <text evidence="6">The sequence shown here is derived from an EMBL/GenBank/DDBJ whole genome shotgun (WGS) entry which is preliminary data.</text>
</comment>
<reference evidence="6 7" key="1">
    <citation type="submission" date="2019-03" db="EMBL/GenBank/DDBJ databases">
        <authorList>
            <person name="Kim M.K.M."/>
        </authorList>
    </citation>
    <scope>NUCLEOTIDE SEQUENCE [LARGE SCALE GENOMIC DNA]</scope>
    <source>
        <strain evidence="6 7">17J68-12</strain>
    </source>
</reference>
<keyword evidence="2" id="KW-0808">Transferase</keyword>
<dbReference type="InterPro" id="IPR011141">
    <property type="entry name" value="Polyketide_synthase_type-III"/>
</dbReference>
<dbReference type="GO" id="GO:0030639">
    <property type="term" value="P:polyketide biosynthetic process"/>
    <property type="evidence" value="ECO:0007669"/>
    <property type="project" value="TreeGrafter"/>
</dbReference>
<dbReference type="PANTHER" id="PTHR11877">
    <property type="entry name" value="HYDROXYMETHYLGLUTARYL-COA SYNTHASE"/>
    <property type="match status" value="1"/>
</dbReference>
<proteinExistence type="inferred from homology"/>
<organism evidence="6 7">
    <name type="scientific">Flaviaesturariibacter flavus</name>
    <dbReference type="NCBI Taxonomy" id="2502780"/>
    <lineage>
        <taxon>Bacteria</taxon>
        <taxon>Pseudomonadati</taxon>
        <taxon>Bacteroidota</taxon>
        <taxon>Chitinophagia</taxon>
        <taxon>Chitinophagales</taxon>
        <taxon>Chitinophagaceae</taxon>
        <taxon>Flaviaestuariibacter</taxon>
    </lineage>
</organism>
<feature type="domain" description="Chalcone/stilbene synthase N-terminal" evidence="4">
    <location>
        <begin position="3"/>
        <end position="212"/>
    </location>
</feature>
<keyword evidence="7" id="KW-1185">Reference proteome</keyword>
<dbReference type="Proteomes" id="UP000295334">
    <property type="component" value="Unassembled WGS sequence"/>
</dbReference>
<protein>
    <submittedName>
        <fullName evidence="6">Type III polyketide synthase</fullName>
    </submittedName>
</protein>
<dbReference type="CDD" id="cd00831">
    <property type="entry name" value="CHS_like"/>
    <property type="match status" value="1"/>
</dbReference>
<dbReference type="PANTHER" id="PTHR11877:SF46">
    <property type="entry name" value="TYPE III POLYKETIDE SYNTHASE A"/>
    <property type="match status" value="1"/>
</dbReference>